<evidence type="ECO:0000256" key="2">
    <source>
        <dbReference type="SAM" id="Phobius"/>
    </source>
</evidence>
<feature type="region of interest" description="Disordered" evidence="1">
    <location>
        <begin position="134"/>
        <end position="161"/>
    </location>
</feature>
<feature type="transmembrane region" description="Helical" evidence="2">
    <location>
        <begin position="46"/>
        <end position="65"/>
    </location>
</feature>
<proteinExistence type="predicted"/>
<dbReference type="Proteomes" id="UP000887565">
    <property type="component" value="Unplaced"/>
</dbReference>
<accession>A0A915JTH1</accession>
<name>A0A915JTH1_ROMCU</name>
<evidence type="ECO:0000256" key="1">
    <source>
        <dbReference type="SAM" id="MobiDB-lite"/>
    </source>
</evidence>
<evidence type="ECO:0000313" key="4">
    <source>
        <dbReference type="WBParaSite" id="nRc.2.0.1.t29645-RA"/>
    </source>
</evidence>
<protein>
    <submittedName>
        <fullName evidence="4">Uncharacterized protein</fullName>
    </submittedName>
</protein>
<reference evidence="4" key="1">
    <citation type="submission" date="2022-11" db="UniProtKB">
        <authorList>
            <consortium name="WormBaseParasite"/>
        </authorList>
    </citation>
    <scope>IDENTIFICATION</scope>
</reference>
<keyword evidence="2" id="KW-0472">Membrane</keyword>
<feature type="compositionally biased region" description="Basic and acidic residues" evidence="1">
    <location>
        <begin position="146"/>
        <end position="161"/>
    </location>
</feature>
<dbReference type="AlphaFoldDB" id="A0A915JTH1"/>
<evidence type="ECO:0000313" key="3">
    <source>
        <dbReference type="Proteomes" id="UP000887565"/>
    </source>
</evidence>
<keyword evidence="3" id="KW-1185">Reference proteome</keyword>
<keyword evidence="2" id="KW-0812">Transmembrane</keyword>
<sequence length="161" mass="18632">MAPIVADLSTFAPGTLTLRYSSRGKRSFFNPFIAGAKLQRKLTPVIFSYAMFMQMKFLIFAFYHYQERTITLKIDEKNISPPPPSVGRSEIRRRCRYHIFCCFYCMDRGKGSKLKVKSIPEEAEEQCLKEQVLPLATSYSPLPPSQRRESPRPRNQKNENA</sequence>
<keyword evidence="2" id="KW-1133">Transmembrane helix</keyword>
<organism evidence="3 4">
    <name type="scientific">Romanomermis culicivorax</name>
    <name type="common">Nematode worm</name>
    <dbReference type="NCBI Taxonomy" id="13658"/>
    <lineage>
        <taxon>Eukaryota</taxon>
        <taxon>Metazoa</taxon>
        <taxon>Ecdysozoa</taxon>
        <taxon>Nematoda</taxon>
        <taxon>Enoplea</taxon>
        <taxon>Dorylaimia</taxon>
        <taxon>Mermithida</taxon>
        <taxon>Mermithoidea</taxon>
        <taxon>Mermithidae</taxon>
        <taxon>Romanomermis</taxon>
    </lineage>
</organism>
<dbReference type="WBParaSite" id="nRc.2.0.1.t29645-RA">
    <property type="protein sequence ID" value="nRc.2.0.1.t29645-RA"/>
    <property type="gene ID" value="nRc.2.0.1.g29645"/>
</dbReference>